<dbReference type="PANTHER" id="PTHR38046">
    <property type="entry name" value="CRYPTIC LOCI REGULATOR 2"/>
    <property type="match status" value="1"/>
</dbReference>
<dbReference type="OrthoDB" id="2421327at2759"/>
<dbReference type="PANTHER" id="PTHR38046:SF1">
    <property type="entry name" value="CRYPTIC LOCI REGULATOR 2"/>
    <property type="match status" value="1"/>
</dbReference>
<evidence type="ECO:0008006" key="5">
    <source>
        <dbReference type="Google" id="ProtNLM"/>
    </source>
</evidence>
<proteinExistence type="predicted"/>
<dbReference type="GO" id="GO:0033553">
    <property type="term" value="C:rDNA heterochromatin"/>
    <property type="evidence" value="ECO:0007669"/>
    <property type="project" value="TreeGrafter"/>
</dbReference>
<evidence type="ECO:0000259" key="2">
    <source>
        <dbReference type="Pfam" id="PF16761"/>
    </source>
</evidence>
<dbReference type="Pfam" id="PF10383">
    <property type="entry name" value="Clr2"/>
    <property type="match status" value="1"/>
</dbReference>
<dbReference type="GO" id="GO:0031934">
    <property type="term" value="C:mating-type region heterochromatin"/>
    <property type="evidence" value="ECO:0007669"/>
    <property type="project" value="TreeGrafter"/>
</dbReference>
<dbReference type="GO" id="GO:0070824">
    <property type="term" value="C:SHREC complex"/>
    <property type="evidence" value="ECO:0007669"/>
    <property type="project" value="InterPro"/>
</dbReference>
<reference evidence="3" key="1">
    <citation type="submission" date="2013-11" db="EMBL/GenBank/DDBJ databases">
        <title>Genome sequence of the fusiform rust pathogen reveals effectors for host alternation and coevolution with pine.</title>
        <authorList>
            <consortium name="DOE Joint Genome Institute"/>
            <person name="Smith K."/>
            <person name="Pendleton A."/>
            <person name="Kubisiak T."/>
            <person name="Anderson C."/>
            <person name="Salamov A."/>
            <person name="Aerts A."/>
            <person name="Riley R."/>
            <person name="Clum A."/>
            <person name="Lindquist E."/>
            <person name="Ence D."/>
            <person name="Campbell M."/>
            <person name="Kronenberg Z."/>
            <person name="Feau N."/>
            <person name="Dhillon B."/>
            <person name="Hamelin R."/>
            <person name="Burleigh J."/>
            <person name="Smith J."/>
            <person name="Yandell M."/>
            <person name="Nelson C."/>
            <person name="Grigoriev I."/>
            <person name="Davis J."/>
        </authorList>
    </citation>
    <scope>NUCLEOTIDE SEQUENCE</scope>
    <source>
        <strain evidence="3">G11</strain>
    </source>
</reference>
<dbReference type="InterPro" id="IPR038986">
    <property type="entry name" value="Clr2"/>
</dbReference>
<dbReference type="AlphaFoldDB" id="A0A9P6TE38"/>
<accession>A0A9P6TE38</accession>
<organism evidence="3 4">
    <name type="scientific">Cronartium quercuum f. sp. fusiforme G11</name>
    <dbReference type="NCBI Taxonomy" id="708437"/>
    <lineage>
        <taxon>Eukaryota</taxon>
        <taxon>Fungi</taxon>
        <taxon>Dikarya</taxon>
        <taxon>Basidiomycota</taxon>
        <taxon>Pucciniomycotina</taxon>
        <taxon>Pucciniomycetes</taxon>
        <taxon>Pucciniales</taxon>
        <taxon>Coleosporiaceae</taxon>
        <taxon>Cronartium</taxon>
    </lineage>
</organism>
<feature type="domain" description="Cryptic loci regulator 2 N-terminal" evidence="2">
    <location>
        <begin position="87"/>
        <end position="158"/>
    </location>
</feature>
<dbReference type="EMBL" id="MU167231">
    <property type="protein sequence ID" value="KAG0149091.1"/>
    <property type="molecule type" value="Genomic_DNA"/>
</dbReference>
<gene>
    <name evidence="3" type="ORF">CROQUDRAFT_654186</name>
</gene>
<protein>
    <recommendedName>
        <fullName evidence="5">Cryptic loci regulator 2 N-terminal domain-containing protein</fullName>
    </recommendedName>
</protein>
<name>A0A9P6TE38_9BASI</name>
<dbReference type="GO" id="GO:0030466">
    <property type="term" value="P:silent mating-type cassette heterochromatin formation"/>
    <property type="evidence" value="ECO:0007669"/>
    <property type="project" value="TreeGrafter"/>
</dbReference>
<evidence type="ECO:0000313" key="4">
    <source>
        <dbReference type="Proteomes" id="UP000886653"/>
    </source>
</evidence>
<feature type="domain" description="Cryptic loci regulator 2 C-terminal" evidence="1">
    <location>
        <begin position="445"/>
        <end position="586"/>
    </location>
</feature>
<dbReference type="InterPro" id="IPR031915">
    <property type="entry name" value="Clr2_N"/>
</dbReference>
<evidence type="ECO:0000313" key="3">
    <source>
        <dbReference type="EMBL" id="KAG0149091.1"/>
    </source>
</evidence>
<evidence type="ECO:0000259" key="1">
    <source>
        <dbReference type="Pfam" id="PF10383"/>
    </source>
</evidence>
<dbReference type="Pfam" id="PF16761">
    <property type="entry name" value="Clr2_transil"/>
    <property type="match status" value="1"/>
</dbReference>
<dbReference type="Proteomes" id="UP000886653">
    <property type="component" value="Unassembled WGS sequence"/>
</dbReference>
<dbReference type="InterPro" id="IPR018839">
    <property type="entry name" value="Tscrpt-silencing_Clr2_C"/>
</dbReference>
<sequence>MENVNLKPLPDSILRTYYSIEKPRRGSNAPHMIICLSTDVAAFLPLKRTGGKASIWLPEEDPTVESWFYGLGRKLAKLLGLNPEYDWKLKSFPKNYRLYCYWDKRNAGSKGPVLYGPARAPNGFAKRGFESMSSFLPHLFWLCSTSATKETSCVCCMCSSNRRGEISHAFKNLLLKDLGQSRGDSTTRYFEVMELFHNLLNPKVKIVPMNSSKNINNMLLDSSEQNSSSSESSSANETIKSSSPVNIVIRRRAASAPSLYYTFSRNSLVLEDRDEIDSPYRDMHLINFDLIPSRLPQYRKLELVWYRLPRPILIPEKNLIHQTTFEIRYWPAIVVSRGSKLNKSPLPFFIRLLGIKQKDRLVDYSDLRPWRGYDYNKLRKKLEVEEDMNITEPSKRLLYSDPHMAMANLAYAIQIGIHLDLCVSCESNLVDQIDLPSHDNSPDQIWLGAEVVALGDFVILNSSHLDKYARTLRKKDEKVCEVMLITKIQERRVSNQIPLLRRIYNLSGHLYTLLIRKSNNSSSHNSFKPSFETFSQSNIASQPYAATLAQLGVSECGSRSGYTFYLITESRKEGNCISDQIIGRMYSLNHLGKSYKQEKIQKSDLVNLCGLNTEQLVRSHYAITSRSTAISHVSSHARKEVSASGSSNEGMIADTCIL</sequence>
<keyword evidence="4" id="KW-1185">Reference proteome</keyword>
<comment type="caution">
    <text evidence="3">The sequence shown here is derived from an EMBL/GenBank/DDBJ whole genome shotgun (WGS) entry which is preliminary data.</text>
</comment>